<dbReference type="EMBL" id="BT023876">
    <property type="protein sequence ID" value="ACM16724.1"/>
    <property type="molecule type" value="mRNA"/>
</dbReference>
<dbReference type="HOGENOM" id="CLU_1919248_0_0_1"/>
<dbReference type="AlphaFoldDB" id="B9EKZ8"/>
<proteinExistence type="evidence at transcript level"/>
<name>B9EKZ8_DROME</name>
<protein>
    <submittedName>
        <fullName evidence="1">IP01132p</fullName>
    </submittedName>
</protein>
<reference evidence="1" key="2">
    <citation type="submission" date="2009-01" db="EMBL/GenBank/DDBJ databases">
        <authorList>
            <person name="Carlson J."/>
            <person name="Booth B."/>
            <person name="Frise E."/>
            <person name="Park S."/>
            <person name="Wan K."/>
            <person name="Yu C."/>
            <person name="Celniker S."/>
        </authorList>
    </citation>
    <scope>NUCLEOTIDE SEQUENCE</scope>
</reference>
<sequence length="22" mass="2447">MSVIKSIFLLSILAVCLIPRET</sequence>
<reference evidence="1" key="1">
    <citation type="submission" date="2005-09" db="EMBL/GenBank/DDBJ databases">
        <authorList>
            <person name="Stapleton M."/>
            <person name="Carlson J."/>
            <person name="Chavez C."/>
            <person name="Frise E."/>
            <person name="George R."/>
            <person name="Pacleb J."/>
            <person name="Park S."/>
            <person name="Wan K."/>
            <person name="Yu C."/>
            <person name="Celniker S."/>
        </authorList>
    </citation>
    <scope>NUCLEOTIDE SEQUENCE</scope>
</reference>
<gene>
    <name evidence="1" type="primary">Acp53C14b-RA</name>
</gene>
<accession>B9EKZ8</accession>
<organism evidence="1">
    <name type="scientific">Drosophila melanogaster</name>
    <name type="common">Fruit fly</name>
    <dbReference type="NCBI Taxonomy" id="7227"/>
    <lineage>
        <taxon>Eukaryota</taxon>
        <taxon>Metazoa</taxon>
        <taxon>Ecdysozoa</taxon>
        <taxon>Arthropoda</taxon>
        <taxon>Hexapoda</taxon>
        <taxon>Insecta</taxon>
        <taxon>Pterygota</taxon>
        <taxon>Neoptera</taxon>
        <taxon>Endopterygota</taxon>
        <taxon>Diptera</taxon>
        <taxon>Brachycera</taxon>
        <taxon>Muscomorpha</taxon>
        <taxon>Ephydroidea</taxon>
        <taxon>Drosophilidae</taxon>
        <taxon>Drosophila</taxon>
        <taxon>Sophophora</taxon>
    </lineage>
</organism>
<evidence type="ECO:0000313" key="1">
    <source>
        <dbReference type="EMBL" id="ACM16724.1"/>
    </source>
</evidence>